<organism evidence="1 2">
    <name type="scientific">Galerina marginata (strain CBS 339.88)</name>
    <dbReference type="NCBI Taxonomy" id="685588"/>
    <lineage>
        <taxon>Eukaryota</taxon>
        <taxon>Fungi</taxon>
        <taxon>Dikarya</taxon>
        <taxon>Basidiomycota</taxon>
        <taxon>Agaricomycotina</taxon>
        <taxon>Agaricomycetes</taxon>
        <taxon>Agaricomycetidae</taxon>
        <taxon>Agaricales</taxon>
        <taxon>Agaricineae</taxon>
        <taxon>Strophariaceae</taxon>
        <taxon>Galerina</taxon>
    </lineage>
</organism>
<dbReference type="Proteomes" id="UP000027222">
    <property type="component" value="Unassembled WGS sequence"/>
</dbReference>
<accession>A0A067STY2</accession>
<dbReference type="AlphaFoldDB" id="A0A067STY2"/>
<keyword evidence="2" id="KW-1185">Reference proteome</keyword>
<gene>
    <name evidence="1" type="ORF">GALMADRAFT_271315</name>
</gene>
<evidence type="ECO:0000313" key="2">
    <source>
        <dbReference type="Proteomes" id="UP000027222"/>
    </source>
</evidence>
<protein>
    <submittedName>
        <fullName evidence="1">Uncharacterized protein</fullName>
    </submittedName>
</protein>
<evidence type="ECO:0000313" key="1">
    <source>
        <dbReference type="EMBL" id="KDR71164.1"/>
    </source>
</evidence>
<dbReference type="EMBL" id="KL142394">
    <property type="protein sequence ID" value="KDR71164.1"/>
    <property type="molecule type" value="Genomic_DNA"/>
</dbReference>
<proteinExistence type="predicted"/>
<dbReference type="HOGENOM" id="CLU_1669508_0_0_1"/>
<reference evidence="2" key="1">
    <citation type="journal article" date="2014" name="Proc. Natl. Acad. Sci. U.S.A.">
        <title>Extensive sampling of basidiomycete genomes demonstrates inadequacy of the white-rot/brown-rot paradigm for wood decay fungi.</title>
        <authorList>
            <person name="Riley R."/>
            <person name="Salamov A.A."/>
            <person name="Brown D.W."/>
            <person name="Nagy L.G."/>
            <person name="Floudas D."/>
            <person name="Held B.W."/>
            <person name="Levasseur A."/>
            <person name="Lombard V."/>
            <person name="Morin E."/>
            <person name="Otillar R."/>
            <person name="Lindquist E.A."/>
            <person name="Sun H."/>
            <person name="LaButti K.M."/>
            <person name="Schmutz J."/>
            <person name="Jabbour D."/>
            <person name="Luo H."/>
            <person name="Baker S.E."/>
            <person name="Pisabarro A.G."/>
            <person name="Walton J.D."/>
            <person name="Blanchette R.A."/>
            <person name="Henrissat B."/>
            <person name="Martin F."/>
            <person name="Cullen D."/>
            <person name="Hibbett D.S."/>
            <person name="Grigoriev I.V."/>
        </authorList>
    </citation>
    <scope>NUCLEOTIDE SEQUENCE [LARGE SCALE GENOMIC DNA]</scope>
    <source>
        <strain evidence="2">CBS 339.88</strain>
    </source>
</reference>
<sequence>MTGFGRVNMMELGEVSLGSLPIGSLDLVSVSFVPTCNSPPCPRALRPRLGTLRQEVDHTGYILLATPLSREALKQTLRVGLFVCHSVIGWCASMTQSCRSNRTVELADGDEQEVKQSLLPSLLSALSCWILLSACMYFLTLGRRASIICLLQRYLLGH</sequence>
<name>A0A067STY2_GALM3</name>